<dbReference type="Pfam" id="PF04542">
    <property type="entry name" value="Sigma70_r2"/>
    <property type="match status" value="1"/>
</dbReference>
<dbReference type="CDD" id="cd06171">
    <property type="entry name" value="Sigma70_r4"/>
    <property type="match status" value="1"/>
</dbReference>
<dbReference type="SUPFAM" id="SSF88659">
    <property type="entry name" value="Sigma3 and sigma4 domains of RNA polymerase sigma factors"/>
    <property type="match status" value="1"/>
</dbReference>
<evidence type="ECO:0000256" key="2">
    <source>
        <dbReference type="ARBA" id="ARBA00023015"/>
    </source>
</evidence>
<dbReference type="PANTHER" id="PTHR43133:SF25">
    <property type="entry name" value="RNA POLYMERASE SIGMA FACTOR RFAY-RELATED"/>
    <property type="match status" value="1"/>
</dbReference>
<dbReference type="InterPro" id="IPR013249">
    <property type="entry name" value="RNA_pol_sigma70_r4_t2"/>
</dbReference>
<dbReference type="GeneID" id="93117929"/>
<keyword evidence="2" id="KW-0805">Transcription regulation</keyword>
<dbReference type="Pfam" id="PF08281">
    <property type="entry name" value="Sigma70_r4_2"/>
    <property type="match status" value="1"/>
</dbReference>
<dbReference type="InterPro" id="IPR013324">
    <property type="entry name" value="RNA_pol_sigma_r3/r4-like"/>
</dbReference>
<dbReference type="GO" id="GO:0003677">
    <property type="term" value="F:DNA binding"/>
    <property type="evidence" value="ECO:0007669"/>
    <property type="project" value="InterPro"/>
</dbReference>
<dbReference type="Gene3D" id="1.10.1740.10">
    <property type="match status" value="1"/>
</dbReference>
<comment type="similarity">
    <text evidence="1">Belongs to the sigma-70 factor family. ECF subfamily.</text>
</comment>
<feature type="domain" description="RNA polymerase sigma-70 region 2" evidence="5">
    <location>
        <begin position="13"/>
        <end position="74"/>
    </location>
</feature>
<evidence type="ECO:0000256" key="1">
    <source>
        <dbReference type="ARBA" id="ARBA00010641"/>
    </source>
</evidence>
<dbReference type="Gene3D" id="1.10.10.10">
    <property type="entry name" value="Winged helix-like DNA-binding domain superfamily/Winged helix DNA-binding domain"/>
    <property type="match status" value="1"/>
</dbReference>
<dbReference type="EMBL" id="VWMK01000015">
    <property type="protein sequence ID" value="KAA3762387.1"/>
    <property type="molecule type" value="Genomic_DNA"/>
</dbReference>
<dbReference type="InterPro" id="IPR036388">
    <property type="entry name" value="WH-like_DNA-bd_sf"/>
</dbReference>
<evidence type="ECO:0000256" key="3">
    <source>
        <dbReference type="ARBA" id="ARBA00023082"/>
    </source>
</evidence>
<dbReference type="GO" id="GO:0006352">
    <property type="term" value="P:DNA-templated transcription initiation"/>
    <property type="evidence" value="ECO:0007669"/>
    <property type="project" value="InterPro"/>
</dbReference>
<comment type="caution">
    <text evidence="7">The sequence shown here is derived from an EMBL/GenBank/DDBJ whole genome shotgun (WGS) entry which is preliminary data.</text>
</comment>
<dbReference type="InterPro" id="IPR013325">
    <property type="entry name" value="RNA_pol_sigma_r2"/>
</dbReference>
<evidence type="ECO:0000256" key="4">
    <source>
        <dbReference type="ARBA" id="ARBA00023163"/>
    </source>
</evidence>
<dbReference type="AlphaFoldDB" id="A0A7J4XGJ4"/>
<organism evidence="7 8">
    <name type="scientific">Bacteroides salyersiae</name>
    <dbReference type="NCBI Taxonomy" id="291644"/>
    <lineage>
        <taxon>Bacteria</taxon>
        <taxon>Pseudomonadati</taxon>
        <taxon>Bacteroidota</taxon>
        <taxon>Bacteroidia</taxon>
        <taxon>Bacteroidales</taxon>
        <taxon>Bacteroidaceae</taxon>
        <taxon>Bacteroides</taxon>
    </lineage>
</organism>
<gene>
    <name evidence="7" type="ORF">F3F73_14940</name>
</gene>
<evidence type="ECO:0000313" key="7">
    <source>
        <dbReference type="EMBL" id="KAA3762387.1"/>
    </source>
</evidence>
<dbReference type="InterPro" id="IPR007627">
    <property type="entry name" value="RNA_pol_sigma70_r2"/>
</dbReference>
<dbReference type="InterPro" id="IPR014284">
    <property type="entry name" value="RNA_pol_sigma-70_dom"/>
</dbReference>
<dbReference type="SUPFAM" id="SSF88946">
    <property type="entry name" value="Sigma2 domain of RNA polymerase sigma factors"/>
    <property type="match status" value="1"/>
</dbReference>
<name>A0A7J4XGJ4_9BACE</name>
<keyword evidence="4" id="KW-0804">Transcription</keyword>
<sequence length="166" mass="19695">MDKLTCKIVEMESELRHFAFKLTADQDSANDLVQECMLKALDNKEKFVHAQNFKGWMYTIMRNLFINNYRRATREMSMIDDNYTISQQSMIEAEDADRFEYAYDLKELHKVINAVPESMRRPFLMYVSGFKYTEIAEKMGLPVGTIKSRLFFVRKRLQKDLKEFGN</sequence>
<reference evidence="7 8" key="1">
    <citation type="journal article" date="2019" name="Nat. Med.">
        <title>A library of human gut bacterial isolates paired with longitudinal multiomics data enables mechanistic microbiome research.</title>
        <authorList>
            <person name="Poyet M."/>
            <person name="Groussin M."/>
            <person name="Gibbons S.M."/>
            <person name="Avila-Pacheco J."/>
            <person name="Jiang X."/>
            <person name="Kearney S.M."/>
            <person name="Perrotta A.R."/>
            <person name="Berdy B."/>
            <person name="Zhao S."/>
            <person name="Lieberman T.D."/>
            <person name="Swanson P.K."/>
            <person name="Smith M."/>
            <person name="Roesemann S."/>
            <person name="Alexander J.E."/>
            <person name="Rich S.A."/>
            <person name="Livny J."/>
            <person name="Vlamakis H."/>
            <person name="Clish C."/>
            <person name="Bullock K."/>
            <person name="Deik A."/>
            <person name="Scott J."/>
            <person name="Pierce K.A."/>
            <person name="Xavier R.J."/>
            <person name="Alm E.J."/>
        </authorList>
    </citation>
    <scope>NUCLEOTIDE SEQUENCE [LARGE SCALE GENOMIC DNA]</scope>
    <source>
        <strain evidence="7 8">BIOML-A10</strain>
    </source>
</reference>
<protein>
    <submittedName>
        <fullName evidence="7">RNA polymerase sigma factor</fullName>
    </submittedName>
</protein>
<dbReference type="NCBIfam" id="TIGR02937">
    <property type="entry name" value="sigma70-ECF"/>
    <property type="match status" value="1"/>
</dbReference>
<accession>A0A7J4XGJ4</accession>
<evidence type="ECO:0000259" key="6">
    <source>
        <dbReference type="Pfam" id="PF08281"/>
    </source>
</evidence>
<dbReference type="InterPro" id="IPR039425">
    <property type="entry name" value="RNA_pol_sigma-70-like"/>
</dbReference>
<dbReference type="GO" id="GO:0016987">
    <property type="term" value="F:sigma factor activity"/>
    <property type="evidence" value="ECO:0007669"/>
    <property type="project" value="UniProtKB-KW"/>
</dbReference>
<dbReference type="Proteomes" id="UP000422221">
    <property type="component" value="Unassembled WGS sequence"/>
</dbReference>
<proteinExistence type="inferred from homology"/>
<dbReference type="RefSeq" id="WP_005930288.1">
    <property type="nucleotide sequence ID" value="NZ_CABKSE010000002.1"/>
</dbReference>
<feature type="domain" description="RNA polymerase sigma factor 70 region 4 type 2" evidence="6">
    <location>
        <begin position="106"/>
        <end position="157"/>
    </location>
</feature>
<evidence type="ECO:0000259" key="5">
    <source>
        <dbReference type="Pfam" id="PF04542"/>
    </source>
</evidence>
<keyword evidence="3" id="KW-0731">Sigma factor</keyword>
<evidence type="ECO:0000313" key="8">
    <source>
        <dbReference type="Proteomes" id="UP000422221"/>
    </source>
</evidence>
<dbReference type="PANTHER" id="PTHR43133">
    <property type="entry name" value="RNA POLYMERASE ECF-TYPE SIGMA FACTO"/>
    <property type="match status" value="1"/>
</dbReference>